<comment type="caution">
    <text evidence="3">The sequence shown here is derived from an EMBL/GenBank/DDBJ whole genome shotgun (WGS) entry which is preliminary data.</text>
</comment>
<dbReference type="Pfam" id="PF03004">
    <property type="entry name" value="Transposase_24"/>
    <property type="match status" value="1"/>
</dbReference>
<proteinExistence type="predicted"/>
<evidence type="ECO:0000313" key="4">
    <source>
        <dbReference type="Proteomes" id="UP000811246"/>
    </source>
</evidence>
<feature type="coiled-coil region" evidence="1">
    <location>
        <begin position="394"/>
        <end position="435"/>
    </location>
</feature>
<feature type="compositionally biased region" description="Pro residues" evidence="2">
    <location>
        <begin position="74"/>
        <end position="92"/>
    </location>
</feature>
<dbReference type="AlphaFoldDB" id="A0A922DWE8"/>
<evidence type="ECO:0000313" key="3">
    <source>
        <dbReference type="EMBL" id="KAG6692149.1"/>
    </source>
</evidence>
<dbReference type="PANTHER" id="PTHR33499:SF11">
    <property type="entry name" value="NO APICAL MERISTEM-ASSOCIATED C-TERMINAL DOMAIN-CONTAINING PROTEIN"/>
    <property type="match status" value="1"/>
</dbReference>
<name>A0A922DWE8_CARIL</name>
<dbReference type="PANTHER" id="PTHR33499">
    <property type="entry name" value="OS12G0282400 PROTEIN-RELATED"/>
    <property type="match status" value="1"/>
</dbReference>
<gene>
    <name evidence="3" type="ORF">I3842_10G098800</name>
</gene>
<evidence type="ECO:0000256" key="1">
    <source>
        <dbReference type="SAM" id="Coils"/>
    </source>
</evidence>
<feature type="region of interest" description="Disordered" evidence="2">
    <location>
        <begin position="1"/>
        <end position="131"/>
    </location>
</feature>
<keyword evidence="1" id="KW-0175">Coiled coil</keyword>
<dbReference type="InterPro" id="IPR004252">
    <property type="entry name" value="Probable_transposase_24"/>
</dbReference>
<protein>
    <recommendedName>
        <fullName evidence="5">Transposase, Ptta/En/Spm, plant</fullName>
    </recommendedName>
</protein>
<evidence type="ECO:0000256" key="2">
    <source>
        <dbReference type="SAM" id="MobiDB-lite"/>
    </source>
</evidence>
<evidence type="ECO:0008006" key="5">
    <source>
        <dbReference type="Google" id="ProtNLM"/>
    </source>
</evidence>
<dbReference type="Proteomes" id="UP000811246">
    <property type="component" value="Chromosome 10"/>
</dbReference>
<dbReference type="EMBL" id="CM031834">
    <property type="protein sequence ID" value="KAG6692149.1"/>
    <property type="molecule type" value="Genomic_DNA"/>
</dbReference>
<organism evidence="3 4">
    <name type="scientific">Carya illinoinensis</name>
    <name type="common">Pecan</name>
    <dbReference type="NCBI Taxonomy" id="32201"/>
    <lineage>
        <taxon>Eukaryota</taxon>
        <taxon>Viridiplantae</taxon>
        <taxon>Streptophyta</taxon>
        <taxon>Embryophyta</taxon>
        <taxon>Tracheophyta</taxon>
        <taxon>Spermatophyta</taxon>
        <taxon>Magnoliopsida</taxon>
        <taxon>eudicotyledons</taxon>
        <taxon>Gunneridae</taxon>
        <taxon>Pentapetalae</taxon>
        <taxon>rosids</taxon>
        <taxon>fabids</taxon>
        <taxon>Fagales</taxon>
        <taxon>Juglandaceae</taxon>
        <taxon>Carya</taxon>
    </lineage>
</organism>
<feature type="compositionally biased region" description="Low complexity" evidence="2">
    <location>
        <begin position="64"/>
        <end position="73"/>
    </location>
</feature>
<sequence length="468" mass="53931">MQSHLQAGGMSGTANYQGDRAGPSTRGGGRIRGFRARRPQPYSARHNRPRGAKISSYHSPEDCNQSSSDDSTQPPSPPPSTNPIPTPAPVREPSPVRAQSPMQDHARMEDPSVPQTGADAPTEPVVAQEQRKRIRGPARCIEFDKVRKHGKVLLKINESETAPCCEHASMFTTRVSWIIKQYCDMSYARWMDVPLEMKEELIDRVRSDFVFDWERENHRLTVTKALRKRFNSFHHDLHKIYESFGSHEEALANGTSLVDPLVWVKLCGRWGSEEFKKISSQNRANRKKQAINHTSGRKSFVRILEQKRAENGNLVDFYKETRWSKKKNKFVTDATEETYKEMQGRLDGLEPEQRNDEAAATVFREVLGHRPGYARGLGEMVIPESSRQRDQVKMQCYMSEIERHKKDAEQHKKDAEEYKSQLDEMRSEMRALREHQLQTDRLLQEFFKDHPTFTESYRQTLGNDSPHP</sequence>
<accession>A0A922DWE8</accession>
<reference evidence="3" key="1">
    <citation type="submission" date="2021-01" db="EMBL/GenBank/DDBJ databases">
        <authorList>
            <person name="Lovell J.T."/>
            <person name="Bentley N."/>
            <person name="Bhattarai G."/>
            <person name="Jenkins J.W."/>
            <person name="Sreedasyam A."/>
            <person name="Alarcon Y."/>
            <person name="Bock C."/>
            <person name="Boston L."/>
            <person name="Carlson J."/>
            <person name="Cervantes K."/>
            <person name="Clermont K."/>
            <person name="Krom N."/>
            <person name="Kubenka K."/>
            <person name="Mamidi S."/>
            <person name="Mattison C."/>
            <person name="Monteros M."/>
            <person name="Pisani C."/>
            <person name="Plott C."/>
            <person name="Rajasekar S."/>
            <person name="Rhein H.S."/>
            <person name="Rohla C."/>
            <person name="Song M."/>
            <person name="Hilaire R.S."/>
            <person name="Shu S."/>
            <person name="Wells L."/>
            <person name="Wang X."/>
            <person name="Webber J."/>
            <person name="Heerema R.J."/>
            <person name="Klein P."/>
            <person name="Conner P."/>
            <person name="Grauke L."/>
            <person name="Grimwood J."/>
            <person name="Schmutz J."/>
            <person name="Randall J.J."/>
        </authorList>
    </citation>
    <scope>NUCLEOTIDE SEQUENCE</scope>
    <source>
        <tissue evidence="3">Leaf</tissue>
    </source>
</reference>